<dbReference type="VEuPathDB" id="TriTrypDB:TvY486_0601810"/>
<protein>
    <submittedName>
        <fullName evidence="1">Uncharacterized protein</fullName>
    </submittedName>
</protein>
<dbReference type="AlphaFoldDB" id="G0TWQ2"/>
<reference evidence="1" key="1">
    <citation type="journal article" date="2012" name="Proc. Natl. Acad. Sci. U.S.A.">
        <title>Antigenic diversity is generated by distinct evolutionary mechanisms in African trypanosome species.</title>
        <authorList>
            <person name="Jackson A.P."/>
            <person name="Berry A."/>
            <person name="Aslett M."/>
            <person name="Allison H.C."/>
            <person name="Burton P."/>
            <person name="Vavrova-Anderson J."/>
            <person name="Brown R."/>
            <person name="Browne H."/>
            <person name="Corton N."/>
            <person name="Hauser H."/>
            <person name="Gamble J."/>
            <person name="Gilderthorp R."/>
            <person name="Marcello L."/>
            <person name="McQuillan J."/>
            <person name="Otto T.D."/>
            <person name="Quail M.A."/>
            <person name="Sanders M.J."/>
            <person name="van Tonder A."/>
            <person name="Ginger M.L."/>
            <person name="Field M.C."/>
            <person name="Barry J.D."/>
            <person name="Hertz-Fowler C."/>
            <person name="Berriman M."/>
        </authorList>
    </citation>
    <scope>NUCLEOTIDE SEQUENCE</scope>
    <source>
        <strain evidence="1">Y486</strain>
    </source>
</reference>
<dbReference type="EMBL" id="HE573022">
    <property type="protein sequence ID" value="CCC48390.1"/>
    <property type="molecule type" value="Genomic_DNA"/>
</dbReference>
<gene>
    <name evidence="1" type="ORF">TVY486_0601810</name>
</gene>
<accession>G0TWQ2</accession>
<name>G0TWQ2_TRYVY</name>
<sequence length="163" mass="18409">MSFLLHSPYIRSILFVHVHSRAFLPRRRVAHCRVFVRTCLRGIMLFLRYVFRVTSSTSPHLSFHSSFICRMWICVDFGGNYGGLNCKGDVETACLCVHVQRPFILSSCYSGISGILHAFPPFQDYAYITGAATGSIFVRTHTHTHTHTHTPDIDSSANEMQVG</sequence>
<organism evidence="1">
    <name type="scientific">Trypanosoma vivax (strain Y486)</name>
    <dbReference type="NCBI Taxonomy" id="1055687"/>
    <lineage>
        <taxon>Eukaryota</taxon>
        <taxon>Discoba</taxon>
        <taxon>Euglenozoa</taxon>
        <taxon>Kinetoplastea</taxon>
        <taxon>Metakinetoplastina</taxon>
        <taxon>Trypanosomatida</taxon>
        <taxon>Trypanosomatidae</taxon>
        <taxon>Trypanosoma</taxon>
        <taxon>Duttonella</taxon>
    </lineage>
</organism>
<evidence type="ECO:0000313" key="1">
    <source>
        <dbReference type="EMBL" id="CCC48390.1"/>
    </source>
</evidence>
<proteinExistence type="predicted"/>